<dbReference type="Pfam" id="PF13247">
    <property type="entry name" value="Fer4_11"/>
    <property type="match status" value="1"/>
</dbReference>
<keyword evidence="6" id="KW-0411">Iron-sulfur</keyword>
<dbReference type="GO" id="GO:0051539">
    <property type="term" value="F:4 iron, 4 sulfur cluster binding"/>
    <property type="evidence" value="ECO:0007669"/>
    <property type="project" value="UniProtKB-KW"/>
</dbReference>
<dbReference type="RefSeq" id="WP_100590518.1">
    <property type="nucleotide sequence ID" value="NZ_CP015578.1"/>
</dbReference>
<evidence type="ECO:0000256" key="5">
    <source>
        <dbReference type="ARBA" id="ARBA00023004"/>
    </source>
</evidence>
<dbReference type="AlphaFoldDB" id="A0A1X9SM20"/>
<protein>
    <submittedName>
        <fullName evidence="9">Dehydrogenase/reductase, iron-sulfur cluster subunit</fullName>
    </submittedName>
</protein>
<dbReference type="EMBL" id="CP015578">
    <property type="protein sequence ID" value="ARQ97283.1"/>
    <property type="molecule type" value="Genomic_DNA"/>
</dbReference>
<organism evidence="9 10">
    <name type="scientific">Campylobacter lanienae NCTC 13004</name>
    <dbReference type="NCBI Taxonomy" id="1031753"/>
    <lineage>
        <taxon>Bacteria</taxon>
        <taxon>Pseudomonadati</taxon>
        <taxon>Campylobacterota</taxon>
        <taxon>Epsilonproteobacteria</taxon>
        <taxon>Campylobacterales</taxon>
        <taxon>Campylobacteraceae</taxon>
        <taxon>Campylobacter</taxon>
    </lineage>
</organism>
<dbReference type="InterPro" id="IPR017896">
    <property type="entry name" value="4Fe4S_Fe-S-bd"/>
</dbReference>
<dbReference type="GO" id="GO:0046872">
    <property type="term" value="F:metal ion binding"/>
    <property type="evidence" value="ECO:0007669"/>
    <property type="project" value="UniProtKB-KW"/>
</dbReference>
<feature type="transmembrane region" description="Helical" evidence="7">
    <location>
        <begin position="286"/>
        <end position="306"/>
    </location>
</feature>
<accession>A0A1X9SM20</accession>
<evidence type="ECO:0000256" key="4">
    <source>
        <dbReference type="ARBA" id="ARBA00022737"/>
    </source>
</evidence>
<evidence type="ECO:0000259" key="8">
    <source>
        <dbReference type="PROSITE" id="PS51379"/>
    </source>
</evidence>
<dbReference type="GeneID" id="46921007"/>
<keyword evidence="4" id="KW-0677">Repeat</keyword>
<keyword evidence="3" id="KW-0479">Metal-binding</keyword>
<evidence type="ECO:0000256" key="6">
    <source>
        <dbReference type="ARBA" id="ARBA00023014"/>
    </source>
</evidence>
<dbReference type="PROSITE" id="PS51379">
    <property type="entry name" value="4FE4S_FER_2"/>
    <property type="match status" value="2"/>
</dbReference>
<dbReference type="PANTHER" id="PTHR43545:SF4">
    <property type="entry name" value="IRON-SULFUR PROTEIN"/>
    <property type="match status" value="1"/>
</dbReference>
<evidence type="ECO:0000256" key="7">
    <source>
        <dbReference type="SAM" id="Phobius"/>
    </source>
</evidence>
<evidence type="ECO:0000256" key="1">
    <source>
        <dbReference type="ARBA" id="ARBA00004196"/>
    </source>
</evidence>
<name>A0A1X9SM20_9BACT</name>
<reference evidence="10" key="2">
    <citation type="journal article" date="2017" name="Genome Biol. Evol.">
        <title>Comparative genomic analysis identifies a Campylobacter clade deficient in selenium metabolism.</title>
        <authorList>
            <person name="Miller W.G."/>
            <person name="Yee E."/>
            <person name="Lopes B.S."/>
            <person name="Chapman M.H."/>
            <person name="Huynh S."/>
            <person name="Bono J.L."/>
            <person name="Parker C.T."/>
            <person name="Strachan N.J.C."/>
            <person name="Forbes K.J."/>
        </authorList>
    </citation>
    <scope>NUCLEOTIDE SEQUENCE [LARGE SCALE GENOMIC DNA]</scope>
    <source>
        <strain evidence="10">NCTC 13004</strain>
    </source>
</reference>
<reference evidence="10" key="1">
    <citation type="journal article" date="2017" name="Genome Biol. Evol.">
        <title>Comparative Genomic Analysis Identifies a Campylobacter Clade Deficient in Selenium Metabolism.</title>
        <authorList>
            <person name="Miller W.G."/>
            <person name="Yee E."/>
            <person name="Lopes B.S."/>
            <person name="Chapman M.H."/>
            <person name="Huynh S."/>
            <person name="Bono J.L."/>
            <person name="Parker C.T."/>
            <person name="Strachan N.J.C."/>
            <person name="Forbes K.J."/>
        </authorList>
    </citation>
    <scope>NUCLEOTIDE SEQUENCE [LARGE SCALE GENOMIC DNA]</scope>
    <source>
        <strain evidence="10">NCTC 13004</strain>
    </source>
</reference>
<keyword evidence="7" id="KW-0812">Transmembrane</keyword>
<dbReference type="Gene3D" id="3.30.70.20">
    <property type="match status" value="2"/>
</dbReference>
<dbReference type="InterPro" id="IPR051555">
    <property type="entry name" value="FDH_Electron_Transfer_Unit"/>
</dbReference>
<evidence type="ECO:0000313" key="9">
    <source>
        <dbReference type="EMBL" id="ARQ97283.1"/>
    </source>
</evidence>
<keyword evidence="7" id="KW-1133">Transmembrane helix</keyword>
<dbReference type="SUPFAM" id="SSF54862">
    <property type="entry name" value="4Fe-4S ferredoxins"/>
    <property type="match status" value="1"/>
</dbReference>
<keyword evidence="5" id="KW-0408">Iron</keyword>
<keyword evidence="2" id="KW-0004">4Fe-4S</keyword>
<dbReference type="KEGG" id="clx:CLAN_0534"/>
<sequence length="313" mass="35242">MNRRNFLKFTLITSATPLLADQEISKQNSQMMSIIDLDLCDGCEGFEVPKCIIACKTHNKDKFPDPKKPIMNYWPQKKYEDYSDKKDIIDRLTPYNWTYVQKIEINGKKINIPRRCMHCDNPPCQKLCPFGVISKDKYGAVDIDKDFCFGGAKCRDACPWQIPQRQAGVGLYLNIAPKLAGGGVMYKCDMCKDLLNKGDKPACQNQCPKKAIKFAPKNEIMSIVNKENRHIYGLKENGGTSTIYLSSVDFESINEAITKKYENLTNKIGRPHMARVDSPLQKSENLAMAAMITPLAAIGAGAISAIKWNKKDK</sequence>
<gene>
    <name evidence="9" type="ORF">CLAN_0534</name>
</gene>
<evidence type="ECO:0000256" key="2">
    <source>
        <dbReference type="ARBA" id="ARBA00022485"/>
    </source>
</evidence>
<feature type="domain" description="4Fe-4S ferredoxin-type" evidence="8">
    <location>
        <begin position="139"/>
        <end position="168"/>
    </location>
</feature>
<keyword evidence="7" id="KW-0472">Membrane</keyword>
<proteinExistence type="predicted"/>
<evidence type="ECO:0000256" key="3">
    <source>
        <dbReference type="ARBA" id="ARBA00022723"/>
    </source>
</evidence>
<evidence type="ECO:0000313" key="10">
    <source>
        <dbReference type="Proteomes" id="UP000202031"/>
    </source>
</evidence>
<feature type="domain" description="4Fe-4S ferredoxin-type" evidence="8">
    <location>
        <begin position="106"/>
        <end position="138"/>
    </location>
</feature>
<dbReference type="GO" id="GO:0030313">
    <property type="term" value="C:cell envelope"/>
    <property type="evidence" value="ECO:0007669"/>
    <property type="project" value="UniProtKB-SubCell"/>
</dbReference>
<comment type="subcellular location">
    <subcellularLocation>
        <location evidence="1">Cell envelope</location>
    </subcellularLocation>
</comment>
<dbReference type="Proteomes" id="UP000202031">
    <property type="component" value="Chromosome"/>
</dbReference>
<dbReference type="PANTHER" id="PTHR43545">
    <property type="entry name" value="FORMATE DEHYDROGENASE, NITRATE-INDUCIBLE, IRON-SULFUR SUBUNIT"/>
    <property type="match status" value="1"/>
</dbReference>